<gene>
    <name evidence="1" type="ORF">N1851_019467</name>
</gene>
<accession>A0AA47MLP7</accession>
<keyword evidence="2" id="KW-1185">Reference proteome</keyword>
<name>A0AA47MLP7_MERPO</name>
<evidence type="ECO:0000313" key="1">
    <source>
        <dbReference type="EMBL" id="KAK0142604.1"/>
    </source>
</evidence>
<evidence type="ECO:0000313" key="2">
    <source>
        <dbReference type="Proteomes" id="UP001174136"/>
    </source>
</evidence>
<comment type="caution">
    <text evidence="1">The sequence shown here is derived from an EMBL/GenBank/DDBJ whole genome shotgun (WGS) entry which is preliminary data.</text>
</comment>
<organism evidence="1 2">
    <name type="scientific">Merluccius polli</name>
    <name type="common">Benguela hake</name>
    <name type="synonym">Merluccius cadenati</name>
    <dbReference type="NCBI Taxonomy" id="89951"/>
    <lineage>
        <taxon>Eukaryota</taxon>
        <taxon>Metazoa</taxon>
        <taxon>Chordata</taxon>
        <taxon>Craniata</taxon>
        <taxon>Vertebrata</taxon>
        <taxon>Euteleostomi</taxon>
        <taxon>Actinopterygii</taxon>
        <taxon>Neopterygii</taxon>
        <taxon>Teleostei</taxon>
        <taxon>Neoteleostei</taxon>
        <taxon>Acanthomorphata</taxon>
        <taxon>Zeiogadaria</taxon>
        <taxon>Gadariae</taxon>
        <taxon>Gadiformes</taxon>
        <taxon>Gadoidei</taxon>
        <taxon>Merlucciidae</taxon>
        <taxon>Merluccius</taxon>
    </lineage>
</organism>
<protein>
    <submittedName>
        <fullName evidence="1">Uncharacterized protein</fullName>
    </submittedName>
</protein>
<dbReference type="AlphaFoldDB" id="A0AA47MLP7"/>
<reference evidence="1" key="1">
    <citation type="journal article" date="2023" name="Front. Mar. Sci.">
        <title>A new Merluccius polli reference genome to investigate the effects of global change in West African waters.</title>
        <authorList>
            <person name="Mateo J.L."/>
            <person name="Blanco-Fernandez C."/>
            <person name="Garcia-Vazquez E."/>
            <person name="Machado-Schiaffino G."/>
        </authorList>
    </citation>
    <scope>NUCLEOTIDE SEQUENCE</scope>
    <source>
        <strain evidence="1">C29</strain>
        <tissue evidence="1">Fin</tissue>
    </source>
</reference>
<proteinExistence type="predicted"/>
<dbReference type="EMBL" id="JAOPHQ010003528">
    <property type="protein sequence ID" value="KAK0142604.1"/>
    <property type="molecule type" value="Genomic_DNA"/>
</dbReference>
<sequence>MQMQMQEFQAQERQKEREVHLELERLRQARPNADVAFDGRSRDSLGDMVRLMPKFNERDPDVFFSLFESLAEERSWTVTDRTALIQSVLPPKAQEAYLALDPVERKVLR</sequence>
<dbReference type="Proteomes" id="UP001174136">
    <property type="component" value="Unassembled WGS sequence"/>
</dbReference>